<evidence type="ECO:0000256" key="1">
    <source>
        <dbReference type="SAM" id="SignalP"/>
    </source>
</evidence>
<proteinExistence type="predicted"/>
<accession>A0A251YSN2</accession>
<protein>
    <submittedName>
        <fullName evidence="2">LGFP repeat protein</fullName>
    </submittedName>
</protein>
<organism evidence="2 3">
    <name type="scientific">Clavibacter michiganensis</name>
    <dbReference type="NCBI Taxonomy" id="28447"/>
    <lineage>
        <taxon>Bacteria</taxon>
        <taxon>Bacillati</taxon>
        <taxon>Actinomycetota</taxon>
        <taxon>Actinomycetes</taxon>
        <taxon>Micrococcales</taxon>
        <taxon>Microbacteriaceae</taxon>
        <taxon>Clavibacter</taxon>
    </lineage>
</organism>
<sequence>MRGSARRVVAVIAAVATACGIMMAGAVGTRDAAEAADMSGFRAGAIISDAVFFDEGTMSAPQVQTFLAQRNPSCRSGYTCLKDYRQDTFSRGADPMCGPYQGARNESAADIIAKVGRACGINPQVLIVLLQKEQGLVLSTAPSARAYRSATGYGCPDTAACDEQFYGFYNQVYKAAWAFQRYSNPAGTGPGTPWGTRYTRYAKGTTVQVLYHPNAACGSSAVYISNQATSSLYYYTPYQPDRAALATSYGSGGSCSAYGNRNFYAYFSDWFGSGSFDVSGWIGDKYRAVGGASGILGAATGPERAVPGGAAQDFRNGSIVSSSAGAFVVRGWIRDAWIRGGSSGGPLGSPLADEQSISGGAVQRFSGGSVYSSAAGAYGVRGWIGDRFTAAGGSGGTLRFPTSDEVAVRGGARQSFAGGDVVSSSAGAFMVRGWIGDRYRALGRDGGVLGFPRADEKQVAGGAYQDFTGGLVSATSSGTSTVRGWIADAYRARGAAAGAFGLSTADERPTSQGAQQQFQGGRFYSSSRGAFGVRGWIGDRYVAAGEQSGVLGSPTGIETPVPNGAAQRFAGGGIYSSARGAFVVRGWIGDRYVALGASASRLGLPIGEERASGGDVVQEFTGGRIVVGSQGVQVVYG</sequence>
<keyword evidence="3" id="KW-1185">Reference proteome</keyword>
<keyword evidence="1" id="KW-0732">Signal</keyword>
<dbReference type="Proteomes" id="UP000195101">
    <property type="component" value="Unassembled WGS sequence"/>
</dbReference>
<comment type="caution">
    <text evidence="2">The sequence shown here is derived from an EMBL/GenBank/DDBJ whole genome shotgun (WGS) entry which is preliminary data.</text>
</comment>
<dbReference type="InterPro" id="IPR013207">
    <property type="entry name" value="LGFP"/>
</dbReference>
<dbReference type="RefSeq" id="WP_172403732.1">
    <property type="nucleotide sequence ID" value="NZ_MDJZ01000005.1"/>
</dbReference>
<dbReference type="EMBL" id="MDJZ01000005">
    <property type="protein sequence ID" value="OUE27205.1"/>
    <property type="molecule type" value="Genomic_DNA"/>
</dbReference>
<evidence type="ECO:0000313" key="3">
    <source>
        <dbReference type="Proteomes" id="UP000195101"/>
    </source>
</evidence>
<reference evidence="2 3" key="1">
    <citation type="submission" date="2016-08" db="EMBL/GenBank/DDBJ databases">
        <title>Genome sequence of Clavibacter michiganensis spp strain CFBP8019.</title>
        <authorList>
            <person name="Thapa S.P."/>
            <person name="Coaker G."/>
            <person name="Jacques M.-A."/>
        </authorList>
    </citation>
    <scope>NUCLEOTIDE SEQUENCE [LARGE SCALE GENOMIC DNA]</scope>
    <source>
        <strain evidence="2">CFBP8019</strain>
    </source>
</reference>
<dbReference type="AlphaFoldDB" id="A0A251YSN2"/>
<feature type="chain" id="PRO_5038535756" evidence="1">
    <location>
        <begin position="25"/>
        <end position="637"/>
    </location>
</feature>
<dbReference type="Pfam" id="PF08310">
    <property type="entry name" value="LGFP"/>
    <property type="match status" value="6"/>
</dbReference>
<gene>
    <name evidence="2" type="ORF">BFL37_03740</name>
</gene>
<name>A0A251YSN2_9MICO</name>
<dbReference type="PROSITE" id="PS51257">
    <property type="entry name" value="PROKAR_LIPOPROTEIN"/>
    <property type="match status" value="1"/>
</dbReference>
<evidence type="ECO:0000313" key="2">
    <source>
        <dbReference type="EMBL" id="OUE27205.1"/>
    </source>
</evidence>
<feature type="signal peptide" evidence="1">
    <location>
        <begin position="1"/>
        <end position="24"/>
    </location>
</feature>